<keyword evidence="5" id="KW-1185">Reference proteome</keyword>
<dbReference type="SUPFAM" id="SSF48350">
    <property type="entry name" value="GTPase activation domain, GAP"/>
    <property type="match status" value="1"/>
</dbReference>
<dbReference type="EMBL" id="WHWB01034553">
    <property type="protein sequence ID" value="KAJ7408268.1"/>
    <property type="molecule type" value="Genomic_DNA"/>
</dbReference>
<dbReference type="PROSITE" id="PS50238">
    <property type="entry name" value="RHOGAP"/>
    <property type="match status" value="1"/>
</dbReference>
<dbReference type="InterPro" id="IPR000198">
    <property type="entry name" value="RhoGAP_dom"/>
</dbReference>
<dbReference type="PANTHER" id="PTHR12635:SF7">
    <property type="entry name" value="RHO GTPASE ACTIVATING PROTEIN 6-RELATED"/>
    <property type="match status" value="1"/>
</dbReference>
<gene>
    <name evidence="4" type="primary">ARHGAP6</name>
    <name evidence="4" type="ORF">WISP_121874</name>
</gene>
<evidence type="ECO:0000256" key="1">
    <source>
        <dbReference type="ARBA" id="ARBA00022468"/>
    </source>
</evidence>
<evidence type="ECO:0000313" key="5">
    <source>
        <dbReference type="Proteomes" id="UP001145742"/>
    </source>
</evidence>
<dbReference type="Gene3D" id="1.10.555.10">
    <property type="entry name" value="Rho GTPase activation protein"/>
    <property type="match status" value="1"/>
</dbReference>
<name>A0ABQ9CSA1_9PASS</name>
<dbReference type="SMART" id="SM00324">
    <property type="entry name" value="RhoGAP"/>
    <property type="match status" value="1"/>
</dbReference>
<feature type="region of interest" description="Disordered" evidence="2">
    <location>
        <begin position="143"/>
        <end position="179"/>
    </location>
</feature>
<sequence>MEYSHVKVKISWEVGDFTWNSMSGRSVRLKSVPVQSLSELERARLQEVAFYQLQQDCDLGCQITIPKDGQKRKKSLRKKLDSLGKEKNRDKEFIPQAFGMPLSQVIANDRAYKLKQDSQREEQKDVSDFVAFLLPFGTKRQNKELSSSNSSLSSTSETPNESTSPNTPEPAPRARRRGAMSVDSITDLDDNQSRLLEALQLSLPAEAQSKKEKARDKKLSLNPIYRQVPRLVDSCCQHLEKHGLQTVGIFRVGSSKKRVRQLREEFDRGIDVILDEEHSIHDVAALLKEFLRDMPDPLLTRELYTPFINTLLLEPDEQLSTLQLLIYLLPPCNCDTLHRLLQFLSTVAGHAEDTRDKDGQEITGNKMTSLNLATIFGPNLLHKQKSTDKEFSVQSSARAEESTAIIAVVQKMIENYEALFMGFEGSSPHKCKGKVSKSEGQALKKMMQIPTEPVPQSDEIQQDPLVNLSYGQVSPDLQNEVLISLLETDPDVVDYLLRRKASQSSSPEMLRSEGSYSTGERHSSTDSNKASSGDVSPYDNNSPVLSERSLMAMPEEVARSPDKLYKVPEQYTLVGHLQPKPKEDFSPSQAGKDVSEDHFDIWGTWHSTLKSGCKDPAMTVRTYYSLSYDNIS</sequence>
<reference evidence="4" key="1">
    <citation type="submission" date="2019-10" db="EMBL/GenBank/DDBJ databases">
        <authorList>
            <person name="Soares A.E.R."/>
            <person name="Aleixo A."/>
            <person name="Schneider P."/>
            <person name="Miyaki C.Y."/>
            <person name="Schneider M.P."/>
            <person name="Mello C."/>
            <person name="Vasconcelos A.T.R."/>
        </authorList>
    </citation>
    <scope>NUCLEOTIDE SEQUENCE</scope>
    <source>
        <tissue evidence="4">Muscle</tissue>
    </source>
</reference>
<accession>A0ABQ9CSA1</accession>
<organism evidence="4 5">
    <name type="scientific">Willisornis vidua</name>
    <name type="common">Xingu scale-backed antbird</name>
    <dbReference type="NCBI Taxonomy" id="1566151"/>
    <lineage>
        <taxon>Eukaryota</taxon>
        <taxon>Metazoa</taxon>
        <taxon>Chordata</taxon>
        <taxon>Craniata</taxon>
        <taxon>Vertebrata</taxon>
        <taxon>Euteleostomi</taxon>
        <taxon>Archelosauria</taxon>
        <taxon>Archosauria</taxon>
        <taxon>Dinosauria</taxon>
        <taxon>Saurischia</taxon>
        <taxon>Theropoda</taxon>
        <taxon>Coelurosauria</taxon>
        <taxon>Aves</taxon>
        <taxon>Neognathae</taxon>
        <taxon>Neoaves</taxon>
        <taxon>Telluraves</taxon>
        <taxon>Australaves</taxon>
        <taxon>Passeriformes</taxon>
        <taxon>Thamnophilidae</taxon>
        <taxon>Willisornis</taxon>
    </lineage>
</organism>
<evidence type="ECO:0000313" key="4">
    <source>
        <dbReference type="EMBL" id="KAJ7408268.1"/>
    </source>
</evidence>
<feature type="domain" description="Rho-GAP" evidence="3">
    <location>
        <begin position="219"/>
        <end position="420"/>
    </location>
</feature>
<keyword evidence="1" id="KW-0343">GTPase activation</keyword>
<evidence type="ECO:0000259" key="3">
    <source>
        <dbReference type="PROSITE" id="PS50238"/>
    </source>
</evidence>
<dbReference type="PANTHER" id="PTHR12635">
    <property type="entry name" value="RHO-GTPASE-ACTIVATING PROTEIN 6 FAMILY MEMBER"/>
    <property type="match status" value="1"/>
</dbReference>
<dbReference type="InterPro" id="IPR041852">
    <property type="entry name" value="ARHGAP6_RhoGAP"/>
</dbReference>
<proteinExistence type="predicted"/>
<protein>
    <submittedName>
        <fullName evidence="4">Rho GTPase-activating protein 6 isoform X2</fullName>
    </submittedName>
</protein>
<feature type="compositionally biased region" description="Low complexity" evidence="2">
    <location>
        <begin position="144"/>
        <end position="166"/>
    </location>
</feature>
<dbReference type="Pfam" id="PF00620">
    <property type="entry name" value="RhoGAP"/>
    <property type="match status" value="1"/>
</dbReference>
<feature type="region of interest" description="Disordered" evidence="2">
    <location>
        <begin position="499"/>
        <end position="548"/>
    </location>
</feature>
<dbReference type="InterPro" id="IPR037863">
    <property type="entry name" value="RHOGAP6/36"/>
</dbReference>
<feature type="compositionally biased region" description="Polar residues" evidence="2">
    <location>
        <begin position="525"/>
        <end position="544"/>
    </location>
</feature>
<evidence type="ECO:0000256" key="2">
    <source>
        <dbReference type="SAM" id="MobiDB-lite"/>
    </source>
</evidence>
<comment type="caution">
    <text evidence="4">The sequence shown here is derived from an EMBL/GenBank/DDBJ whole genome shotgun (WGS) entry which is preliminary data.</text>
</comment>
<dbReference type="Proteomes" id="UP001145742">
    <property type="component" value="Unassembled WGS sequence"/>
</dbReference>
<dbReference type="CDD" id="cd04376">
    <property type="entry name" value="RhoGAP_ARHGAP6"/>
    <property type="match status" value="1"/>
</dbReference>
<dbReference type="InterPro" id="IPR008936">
    <property type="entry name" value="Rho_GTPase_activation_prot"/>
</dbReference>